<comment type="caution">
    <text evidence="2">The sequence shown here is derived from an EMBL/GenBank/DDBJ whole genome shotgun (WGS) entry which is preliminary data.</text>
</comment>
<feature type="compositionally biased region" description="Acidic residues" evidence="1">
    <location>
        <begin position="279"/>
        <end position="299"/>
    </location>
</feature>
<sequence>TPFFKTFLVTADVLEIYMQELWATATVHHHSIRHNGAIRRLNDVNINKFHQPWRSFAAIINKCLSRKSSGYDSLRLSQAQFLWRFYHKRNVDLAYLLREDFVYQVEHKDTRKSNEMYYPRFTKVITHYFLSTDPLIPRRNKVNWHYVRDDQMFTTIKLVSRHQNTQQFGAMFPIKLTNADIRNSEAYKEYYAVAMGAIPPKTKASVRKTKSSFDTTVTPPLTTAAGTRLFTSVKGKQPATTSEAKSLTALSEVAMTEAEQLKLATKRSLQYLPSKCNEQDDDDDQEEGNDDDQDSDEEGKEFIHPRISAHDEKETRDEESFDPIPKTPENMDDEGNGEENLGLNVGREEGLDEEDDKDELYRDVNINLKGRGSSFVSSQFVTSMLNPTPDVGIESIFETTSQMDVQAPTSVAPLPLSPPTLTPSTIATIATVQQAPTPPKTTPSTLLQNLPNCGSLFGFDHRLKTLEDNFSEFVQTNQFAGASDRLRDEAQAENEEFLKTIDENKQKIIKEQVKEQVKVQVSKILPKIKQTMNEQLEAEILIEKMEGNKSIYRSNEQMNLYNALVEAYESNKIILDTYEDTVTLKKHRDDDVDKDQEPFAGSDWGSKRRREGKEPESTKAADYGHIKWIEDLVPQTMWIHEPVGYDKHALWRISHWGRKRQQFYRFAVNRESARDVYSKRKIIAVTELKIVEWHNYKHLDWITVRRDDDKLYKFKEGDFKRIHNVYKKHRNPKACGRPSTQCQKLPEEAQPHKAGYVLDGTLTDVRTALDDRLKRIRMKCLPQTIWRKSDKERVTPMIQAIDKQLKTKRIMRSLERFVGRRLYEGDFRMLHRTI</sequence>
<name>A0A699HLR1_TANCI</name>
<accession>A0A699HLR1</accession>
<feature type="region of interest" description="Disordered" evidence="1">
    <location>
        <begin position="589"/>
        <end position="618"/>
    </location>
</feature>
<feature type="region of interest" description="Disordered" evidence="1">
    <location>
        <begin position="274"/>
        <end position="357"/>
    </location>
</feature>
<dbReference type="AlphaFoldDB" id="A0A699HLR1"/>
<reference evidence="2" key="1">
    <citation type="journal article" date="2019" name="Sci. Rep.">
        <title>Draft genome of Tanacetum cinerariifolium, the natural source of mosquito coil.</title>
        <authorList>
            <person name="Yamashiro T."/>
            <person name="Shiraishi A."/>
            <person name="Satake H."/>
            <person name="Nakayama K."/>
        </authorList>
    </citation>
    <scope>NUCLEOTIDE SEQUENCE</scope>
</reference>
<evidence type="ECO:0000256" key="1">
    <source>
        <dbReference type="SAM" id="MobiDB-lite"/>
    </source>
</evidence>
<proteinExistence type="predicted"/>
<evidence type="ECO:0000313" key="2">
    <source>
        <dbReference type="EMBL" id="GEY45035.1"/>
    </source>
</evidence>
<protein>
    <submittedName>
        <fullName evidence="2">Uncharacterized protein</fullName>
    </submittedName>
</protein>
<organism evidence="2">
    <name type="scientific">Tanacetum cinerariifolium</name>
    <name type="common">Dalmatian daisy</name>
    <name type="synonym">Chrysanthemum cinerariifolium</name>
    <dbReference type="NCBI Taxonomy" id="118510"/>
    <lineage>
        <taxon>Eukaryota</taxon>
        <taxon>Viridiplantae</taxon>
        <taxon>Streptophyta</taxon>
        <taxon>Embryophyta</taxon>
        <taxon>Tracheophyta</taxon>
        <taxon>Spermatophyta</taxon>
        <taxon>Magnoliopsida</taxon>
        <taxon>eudicotyledons</taxon>
        <taxon>Gunneridae</taxon>
        <taxon>Pentapetalae</taxon>
        <taxon>asterids</taxon>
        <taxon>campanulids</taxon>
        <taxon>Asterales</taxon>
        <taxon>Asteraceae</taxon>
        <taxon>Asteroideae</taxon>
        <taxon>Anthemideae</taxon>
        <taxon>Anthemidinae</taxon>
        <taxon>Tanacetum</taxon>
    </lineage>
</organism>
<dbReference type="EMBL" id="BKCJ010179574">
    <property type="protein sequence ID" value="GEY45035.1"/>
    <property type="molecule type" value="Genomic_DNA"/>
</dbReference>
<feature type="compositionally biased region" description="Basic and acidic residues" evidence="1">
    <location>
        <begin position="300"/>
        <end position="318"/>
    </location>
</feature>
<feature type="non-terminal residue" evidence="2">
    <location>
        <position position="1"/>
    </location>
</feature>
<gene>
    <name evidence="2" type="ORF">Tci_417009</name>
</gene>